<reference evidence="9" key="2">
    <citation type="submission" date="2015-01" db="EMBL/GenBank/DDBJ databases">
        <title>Evolutionary Origins and Diversification of the Mycorrhizal Mutualists.</title>
        <authorList>
            <consortium name="DOE Joint Genome Institute"/>
            <consortium name="Mycorrhizal Genomics Consortium"/>
            <person name="Kohler A."/>
            <person name="Kuo A."/>
            <person name="Nagy L.G."/>
            <person name="Floudas D."/>
            <person name="Copeland A."/>
            <person name="Barry K.W."/>
            <person name="Cichocki N."/>
            <person name="Veneault-Fourrey C."/>
            <person name="LaButti K."/>
            <person name="Lindquist E.A."/>
            <person name="Lipzen A."/>
            <person name="Lundell T."/>
            <person name="Morin E."/>
            <person name="Murat C."/>
            <person name="Riley R."/>
            <person name="Ohm R."/>
            <person name="Sun H."/>
            <person name="Tunlid A."/>
            <person name="Henrissat B."/>
            <person name="Grigoriev I.V."/>
            <person name="Hibbett D.S."/>
            <person name="Martin F."/>
        </authorList>
    </citation>
    <scope>NUCLEOTIDE SEQUENCE [LARGE SCALE GENOMIC DNA]</scope>
    <source>
        <strain evidence="9">MAFF 305830</strain>
    </source>
</reference>
<dbReference type="GO" id="GO:0003924">
    <property type="term" value="F:GTPase activity"/>
    <property type="evidence" value="ECO:0007669"/>
    <property type="project" value="InterPro"/>
</dbReference>
<dbReference type="AlphaFoldDB" id="A0A0C2XU26"/>
<feature type="binding site" evidence="5">
    <location>
        <begin position="838"/>
        <end position="841"/>
    </location>
    <ligand>
        <name>GTP</name>
        <dbReference type="ChEBI" id="CHEBI:37565"/>
    </ligand>
</feature>
<feature type="compositionally biased region" description="Polar residues" evidence="7">
    <location>
        <begin position="598"/>
        <end position="609"/>
    </location>
</feature>
<evidence type="ECO:0000256" key="6">
    <source>
        <dbReference type="PIRSR" id="PIRSR601019-2"/>
    </source>
</evidence>
<dbReference type="CDD" id="cd00066">
    <property type="entry name" value="G-alpha"/>
    <property type="match status" value="1"/>
</dbReference>
<proteinExistence type="predicted"/>
<dbReference type="SMART" id="SM00275">
    <property type="entry name" value="G_alpha"/>
    <property type="match status" value="1"/>
</dbReference>
<feature type="compositionally biased region" description="Low complexity" evidence="7">
    <location>
        <begin position="206"/>
        <end position="217"/>
    </location>
</feature>
<feature type="region of interest" description="Disordered" evidence="7">
    <location>
        <begin position="593"/>
        <end position="624"/>
    </location>
</feature>
<dbReference type="SUPFAM" id="SSF52540">
    <property type="entry name" value="P-loop containing nucleoside triphosphate hydrolases"/>
    <property type="match status" value="1"/>
</dbReference>
<keyword evidence="9" id="KW-1185">Reference proteome</keyword>
<dbReference type="SUPFAM" id="SSF47895">
    <property type="entry name" value="Transducin (alpha subunit), insertion domain"/>
    <property type="match status" value="1"/>
</dbReference>
<keyword evidence="2 5" id="KW-0547">Nucleotide-binding</keyword>
<dbReference type="Proteomes" id="UP000054097">
    <property type="component" value="Unassembled WGS sequence"/>
</dbReference>
<dbReference type="FunFam" id="3.40.50.300:FF:000692">
    <property type="entry name" value="Guanine nucleotide-binding protein subunit alpha"/>
    <property type="match status" value="1"/>
</dbReference>
<dbReference type="PANTHER" id="PTHR10218:SF360">
    <property type="entry name" value="GUANINE NUCLEOTIDE-BINDING PROTEIN SUBUNIT ALPHA HOMOLOG"/>
    <property type="match status" value="1"/>
</dbReference>
<organism evidence="8 9">
    <name type="scientific">Serendipita vermifera MAFF 305830</name>
    <dbReference type="NCBI Taxonomy" id="933852"/>
    <lineage>
        <taxon>Eukaryota</taxon>
        <taxon>Fungi</taxon>
        <taxon>Dikarya</taxon>
        <taxon>Basidiomycota</taxon>
        <taxon>Agaricomycotina</taxon>
        <taxon>Agaricomycetes</taxon>
        <taxon>Sebacinales</taxon>
        <taxon>Serendipitaceae</taxon>
        <taxon>Serendipita</taxon>
    </lineage>
</organism>
<dbReference type="STRING" id="933852.A0A0C2XU26"/>
<dbReference type="GO" id="GO:0031683">
    <property type="term" value="F:G-protein beta/gamma-subunit complex binding"/>
    <property type="evidence" value="ECO:0007669"/>
    <property type="project" value="InterPro"/>
</dbReference>
<evidence type="ECO:0000256" key="1">
    <source>
        <dbReference type="ARBA" id="ARBA00022723"/>
    </source>
</evidence>
<feature type="compositionally biased region" description="Pro residues" evidence="7">
    <location>
        <begin position="157"/>
        <end position="173"/>
    </location>
</feature>
<dbReference type="InterPro" id="IPR027417">
    <property type="entry name" value="P-loop_NTPase"/>
</dbReference>
<keyword evidence="1 6" id="KW-0479">Metal-binding</keyword>
<evidence type="ECO:0000313" key="8">
    <source>
        <dbReference type="EMBL" id="KIM32397.1"/>
    </source>
</evidence>
<dbReference type="GO" id="GO:0005525">
    <property type="term" value="F:GTP binding"/>
    <property type="evidence" value="ECO:0007669"/>
    <property type="project" value="UniProtKB-KW"/>
</dbReference>
<feature type="binding site" evidence="5">
    <location>
        <position position="898"/>
    </location>
    <ligand>
        <name>GTP</name>
        <dbReference type="ChEBI" id="CHEBI:37565"/>
    </ligand>
</feature>
<protein>
    <recommendedName>
        <fullName evidence="10">G-alpha-domain-containing protein</fullName>
    </recommendedName>
</protein>
<dbReference type="HOGENOM" id="CLU_014184_1_1_1"/>
<dbReference type="Gene3D" id="1.10.400.10">
    <property type="entry name" value="GI Alpha 1, domain 2-like"/>
    <property type="match status" value="1"/>
</dbReference>
<evidence type="ECO:0000256" key="4">
    <source>
        <dbReference type="ARBA" id="ARBA00023224"/>
    </source>
</evidence>
<accession>A0A0C2XU26</accession>
<dbReference type="InterPro" id="IPR011025">
    <property type="entry name" value="GproteinA_insert"/>
</dbReference>
<feature type="binding site" evidence="6">
    <location>
        <position position="745"/>
    </location>
    <ligand>
        <name>Mg(2+)</name>
        <dbReference type="ChEBI" id="CHEBI:18420"/>
    </ligand>
</feature>
<feature type="compositionally biased region" description="Low complexity" evidence="7">
    <location>
        <begin position="335"/>
        <end position="354"/>
    </location>
</feature>
<dbReference type="GO" id="GO:0005737">
    <property type="term" value="C:cytoplasm"/>
    <property type="evidence" value="ECO:0007669"/>
    <property type="project" value="TreeGrafter"/>
</dbReference>
<dbReference type="PROSITE" id="PS51882">
    <property type="entry name" value="G_ALPHA"/>
    <property type="match status" value="1"/>
</dbReference>
<feature type="compositionally biased region" description="Polar residues" evidence="7">
    <location>
        <begin position="355"/>
        <end position="369"/>
    </location>
</feature>
<sequence>MPMVQITPKAAANTDLHQFDPLACAIAPSPDETPEQRIARLKAEERAKKLSDEIDKFLKKTANSDFVDGHRRKATAIRILLLGQSESGKSTALKNFQLLYNPQSFQTERAAWRLVILFNLVQSIRVLHTIITDAMQTQQLEEAADSFRKSPASPIFGRPPPGDFQDLFPPPPSQAHLHRKQSSGPAELTNGRAPETNQDGSEDAASTHSTNTSGSSSKHAGGQQPMRRSSFFGSSKEGKSKDKEGKKARARPATASAAAPSPPTSITTPTTATNAFCLPAQPFGSSSSRRGSNPTQSAAAAIMAASPTQTHPQGQVQTHATRKTGIDGTVPSPSPSSARPSTSPLSLSTSSSTLNASIRRQQLPSPSRTLSSAVASSAIDEASPSFTSLSTAYQGSSAAANTSHADFTAQHQLLLMRLKPLLTVELALLRRLSLPDEPEPDCGQDYPDETASTTSAPVVGVTQRENEAGGFEAPARMSASAVRGGPIMSEREAVKLDFNVGGMHAAAVSAAKEGMIDFSAPSLTSLTSFASSKGGSNGLNKSTSAPGRPRAHSVADVGNGAVSDSGMDRKVIVPSYTPAPSFPPAMSNGGNIGWTPGFTLQSSASTSSLDHPGPHNAMRAKTSRAEVPVPELFVRSTTNWKEKLKKWKKYDPGVTIGNGKGGDKQSIKSSEWNPWDEDDDPAHFIQACAEDLKTLWSDPIVRNYLARNRYKLEHLPGFFLSDVDRIVSRDYTPTDDDILRARLKTIGAVEHRFSVNTKAAMSRDWLVYDVGGARSQRAVWVPYFDAVDAIIFIVSLSSFDQTLSEDPTVNRMEDSLRLFRDVVSSPILKNVNIILFLNKYDLLESKLNSGVQLSRYFKRYGDRPNNAEAVTKYFRAKFSAIYEKFTPTSARRAFNIHATSLTNPQATKGILEAVNESILQMHITRTVS</sequence>
<dbReference type="GO" id="GO:0046872">
    <property type="term" value="F:metal ion binding"/>
    <property type="evidence" value="ECO:0007669"/>
    <property type="project" value="UniProtKB-KW"/>
</dbReference>
<keyword evidence="6" id="KW-0460">Magnesium</keyword>
<evidence type="ECO:0000256" key="2">
    <source>
        <dbReference type="ARBA" id="ARBA00022741"/>
    </source>
</evidence>
<keyword evidence="3 5" id="KW-0342">GTP-binding</keyword>
<evidence type="ECO:0000256" key="3">
    <source>
        <dbReference type="ARBA" id="ARBA00023134"/>
    </source>
</evidence>
<feature type="region of interest" description="Disordered" evidence="7">
    <location>
        <begin position="529"/>
        <end position="562"/>
    </location>
</feature>
<feature type="compositionally biased region" description="Polar residues" evidence="7">
    <location>
        <begin position="306"/>
        <end position="319"/>
    </location>
</feature>
<dbReference type="Gene3D" id="3.40.50.300">
    <property type="entry name" value="P-loop containing nucleotide triphosphate hydrolases"/>
    <property type="match status" value="2"/>
</dbReference>
<dbReference type="GO" id="GO:0001664">
    <property type="term" value="F:G protein-coupled receptor binding"/>
    <property type="evidence" value="ECO:0007669"/>
    <property type="project" value="TreeGrafter"/>
</dbReference>
<evidence type="ECO:0000313" key="9">
    <source>
        <dbReference type="Proteomes" id="UP000054097"/>
    </source>
</evidence>
<name>A0A0C2XU26_SERVB</name>
<dbReference type="GO" id="GO:0005834">
    <property type="term" value="C:heterotrimeric G-protein complex"/>
    <property type="evidence" value="ECO:0007669"/>
    <property type="project" value="TreeGrafter"/>
</dbReference>
<evidence type="ECO:0000256" key="7">
    <source>
        <dbReference type="SAM" id="MobiDB-lite"/>
    </source>
</evidence>
<evidence type="ECO:0008006" key="10">
    <source>
        <dbReference type="Google" id="ProtNLM"/>
    </source>
</evidence>
<feature type="compositionally biased region" description="Polar residues" evidence="7">
    <location>
        <begin position="283"/>
        <end position="297"/>
    </location>
</feature>
<feature type="compositionally biased region" description="Low complexity" evidence="7">
    <location>
        <begin position="531"/>
        <end position="544"/>
    </location>
</feature>
<feature type="region of interest" description="Disordered" evidence="7">
    <location>
        <begin position="142"/>
        <end position="369"/>
    </location>
</feature>
<dbReference type="EMBL" id="KN824280">
    <property type="protein sequence ID" value="KIM32397.1"/>
    <property type="molecule type" value="Genomic_DNA"/>
</dbReference>
<reference evidence="8 9" key="1">
    <citation type="submission" date="2014-04" db="EMBL/GenBank/DDBJ databases">
        <authorList>
            <consortium name="DOE Joint Genome Institute"/>
            <person name="Kuo A."/>
            <person name="Zuccaro A."/>
            <person name="Kohler A."/>
            <person name="Nagy L.G."/>
            <person name="Floudas D."/>
            <person name="Copeland A."/>
            <person name="Barry K.W."/>
            <person name="Cichocki N."/>
            <person name="Veneault-Fourrey C."/>
            <person name="LaButti K."/>
            <person name="Lindquist E.A."/>
            <person name="Lipzen A."/>
            <person name="Lundell T."/>
            <person name="Morin E."/>
            <person name="Murat C."/>
            <person name="Sun H."/>
            <person name="Tunlid A."/>
            <person name="Henrissat B."/>
            <person name="Grigoriev I.V."/>
            <person name="Hibbett D.S."/>
            <person name="Martin F."/>
            <person name="Nordberg H.P."/>
            <person name="Cantor M.N."/>
            <person name="Hua S.X."/>
        </authorList>
    </citation>
    <scope>NUCLEOTIDE SEQUENCE [LARGE SCALE GENOMIC DNA]</scope>
    <source>
        <strain evidence="8 9">MAFF 305830</strain>
    </source>
</reference>
<keyword evidence="4" id="KW-0807">Transducer</keyword>
<dbReference type="InterPro" id="IPR001019">
    <property type="entry name" value="Gprotein_alpha_su"/>
</dbReference>
<feature type="compositionally biased region" description="Basic and acidic residues" evidence="7">
    <location>
        <begin position="236"/>
        <end position="247"/>
    </location>
</feature>
<dbReference type="PANTHER" id="PTHR10218">
    <property type="entry name" value="GTP-BINDING PROTEIN ALPHA SUBUNIT"/>
    <property type="match status" value="1"/>
</dbReference>
<feature type="compositionally biased region" description="Low complexity" evidence="7">
    <location>
        <begin position="251"/>
        <end position="273"/>
    </location>
</feature>
<feature type="binding site" evidence="5">
    <location>
        <begin position="739"/>
        <end position="745"/>
    </location>
    <ligand>
        <name>GTP</name>
        <dbReference type="ChEBI" id="CHEBI:37565"/>
    </ligand>
</feature>
<dbReference type="Pfam" id="PF00503">
    <property type="entry name" value="G-alpha"/>
    <property type="match status" value="2"/>
</dbReference>
<gene>
    <name evidence="8" type="ORF">M408DRAFT_326979</name>
</gene>
<dbReference type="GO" id="GO:0007188">
    <property type="term" value="P:adenylate cyclase-modulating G protein-coupled receptor signaling pathway"/>
    <property type="evidence" value="ECO:0007669"/>
    <property type="project" value="TreeGrafter"/>
</dbReference>
<dbReference type="OrthoDB" id="3166139at2759"/>
<evidence type="ECO:0000256" key="5">
    <source>
        <dbReference type="PIRSR" id="PIRSR601019-1"/>
    </source>
</evidence>